<reference evidence="11" key="1">
    <citation type="submission" date="2011-07" db="EMBL/GenBank/DDBJ databases">
        <title>Divergent evolution of antigenic variation in African trypanosomes.</title>
        <authorList>
            <person name="Jackson A.P."/>
            <person name="Berry A."/>
            <person name="Allison H.C."/>
            <person name="Burton P."/>
            <person name="Anderson J."/>
            <person name="Aslett M."/>
            <person name="Brown R."/>
            <person name="Corton N."/>
            <person name="Harris D."/>
            <person name="Hauser H."/>
            <person name="Gamble J."/>
            <person name="Gilderthorp R."/>
            <person name="McQuillan J."/>
            <person name="Quail M.A."/>
            <person name="Sanders M."/>
            <person name="Van Tonder A."/>
            <person name="Ginger M.L."/>
            <person name="Donelson J.E."/>
            <person name="Field M.C."/>
            <person name="Barry J.D."/>
            <person name="Berriman M."/>
            <person name="Hertz-Fowler C."/>
        </authorList>
    </citation>
    <scope>NUCLEOTIDE SEQUENCE [LARGE SCALE GENOMIC DNA]</scope>
    <source>
        <strain evidence="11">IL3000</strain>
    </source>
</reference>
<evidence type="ECO:0000256" key="1">
    <source>
        <dbReference type="ARBA" id="ARBA00022527"/>
    </source>
</evidence>
<evidence type="ECO:0000256" key="4">
    <source>
        <dbReference type="ARBA" id="ARBA00022777"/>
    </source>
</evidence>
<evidence type="ECO:0000256" key="5">
    <source>
        <dbReference type="ARBA" id="ARBA00022840"/>
    </source>
</evidence>
<dbReference type="InterPro" id="IPR000719">
    <property type="entry name" value="Prot_kinase_dom"/>
</dbReference>
<dbReference type="SUPFAM" id="SSF56112">
    <property type="entry name" value="Protein kinase-like (PK-like)"/>
    <property type="match status" value="1"/>
</dbReference>
<accession>F9WC63</accession>
<evidence type="ECO:0000256" key="3">
    <source>
        <dbReference type="ARBA" id="ARBA00022741"/>
    </source>
</evidence>
<evidence type="ECO:0000259" key="8">
    <source>
        <dbReference type="PROSITE" id="PS50011"/>
    </source>
</evidence>
<gene>
    <name evidence="10" type="ORF">TCIL3000_0_54320</name>
</gene>
<organism evidence="10 11">
    <name type="scientific">Trypanosoma congolense (strain IL3000)</name>
    <dbReference type="NCBI Taxonomy" id="1068625"/>
    <lineage>
        <taxon>Eukaryota</taxon>
        <taxon>Discoba</taxon>
        <taxon>Euglenozoa</taxon>
        <taxon>Kinetoplastea</taxon>
        <taxon>Metakinetoplastina</taxon>
        <taxon>Trypanosomatida</taxon>
        <taxon>Trypanosomatidae</taxon>
        <taxon>Trypanosoma</taxon>
        <taxon>Nannomonas</taxon>
    </lineage>
</organism>
<proteinExistence type="inferred from homology"/>
<dbReference type="OMA" id="IKWPAYF"/>
<dbReference type="Gene3D" id="1.10.510.10">
    <property type="entry name" value="Transferase(Phosphotransferase) domain 1"/>
    <property type="match status" value="1"/>
</dbReference>
<dbReference type="AlphaFoldDB" id="F9WC63"/>
<dbReference type="PROSITE" id="PS51285">
    <property type="entry name" value="AGC_KINASE_CTER"/>
    <property type="match status" value="1"/>
</dbReference>
<dbReference type="CDD" id="cd05580">
    <property type="entry name" value="STKc_PKA_like"/>
    <property type="match status" value="1"/>
</dbReference>
<dbReference type="FunFam" id="1.10.510.10:FF:000005">
    <property type="entry name" value="cAMP-dependent protein kinase catalytic subunit alpha"/>
    <property type="match status" value="1"/>
</dbReference>
<dbReference type="GO" id="GO:0004691">
    <property type="term" value="F:cAMP-dependent protein kinase activity"/>
    <property type="evidence" value="ECO:0007669"/>
    <property type="project" value="TreeGrafter"/>
</dbReference>
<keyword evidence="2" id="KW-0808">Transferase</keyword>
<dbReference type="InterPro" id="IPR011009">
    <property type="entry name" value="Kinase-like_dom_sf"/>
</dbReference>
<keyword evidence="5 6" id="KW-0067">ATP-binding</keyword>
<dbReference type="GO" id="GO:0005524">
    <property type="term" value="F:ATP binding"/>
    <property type="evidence" value="ECO:0007669"/>
    <property type="project" value="UniProtKB-UniRule"/>
</dbReference>
<dbReference type="Pfam" id="PF00069">
    <property type="entry name" value="Pkinase"/>
    <property type="match status" value="1"/>
</dbReference>
<comment type="similarity">
    <text evidence="7">Belongs to the protein kinase superfamily.</text>
</comment>
<feature type="domain" description="Protein kinase" evidence="8">
    <location>
        <begin position="25"/>
        <end position="279"/>
    </location>
</feature>
<dbReference type="GO" id="GO:0005952">
    <property type="term" value="C:cAMP-dependent protein kinase complex"/>
    <property type="evidence" value="ECO:0007669"/>
    <property type="project" value="TreeGrafter"/>
</dbReference>
<feature type="domain" description="AGC-kinase C-terminal" evidence="9">
    <location>
        <begin position="280"/>
        <end position="334"/>
    </location>
</feature>
<dbReference type="Proteomes" id="UP000000702">
    <property type="component" value="Unassembled WGS sequence"/>
</dbReference>
<dbReference type="InterPro" id="IPR000961">
    <property type="entry name" value="AGC-kinase_C"/>
</dbReference>
<dbReference type="EMBL" id="CAEQ01001674">
    <property type="protein sequence ID" value="CCD14855.1"/>
    <property type="molecule type" value="Genomic_DNA"/>
</dbReference>
<dbReference type="PANTHER" id="PTHR24353:SF67">
    <property type="entry name" value="PROTEIN KINASE A CATALYTIC SUBUNIT ISOFORM 2"/>
    <property type="match status" value="1"/>
</dbReference>
<sequence length="334" mass="38571">MPPAAEKDVEVYAKPDASKWKLSDFELGDTLGTGSFGRVRLAKLKGTNEYYAIKCLKKREVLKTKQVQHLSQEKQILMELSHPFIVNMMCSFQDENRVYFVLEFVVGGEVFTHLRSYGRFPNDVAKFYHAELVLVFEYLHSKDIIYRDLKPENLLLDGKGHVKMTDFGFAKKVPDRTFTLCGTPEYLAPEVIQSKGHGKAVDWWTMGILLFEFIAGYPPFYDETPLRTYEKILAGRIKFPNWFDSRGRELVKGLLQTDHTKRLGTLKDGVADVKNHPFFRGANWEKLYCRQYPAPISVKVKDPGDTSNFEKYAESDDKQQHPLVASQQMEFRNF</sequence>
<dbReference type="InterPro" id="IPR008271">
    <property type="entry name" value="Ser/Thr_kinase_AS"/>
</dbReference>
<feature type="binding site" evidence="6">
    <location>
        <position position="54"/>
    </location>
    <ligand>
        <name>ATP</name>
        <dbReference type="ChEBI" id="CHEBI:30616"/>
    </ligand>
</feature>
<dbReference type="GO" id="GO:0009653">
    <property type="term" value="P:anatomical structure morphogenesis"/>
    <property type="evidence" value="ECO:0007669"/>
    <property type="project" value="UniProtKB-ARBA"/>
</dbReference>
<evidence type="ECO:0000256" key="7">
    <source>
        <dbReference type="RuleBase" id="RU000304"/>
    </source>
</evidence>
<protein>
    <submittedName>
        <fullName evidence="10">WGS project CAEQ00000000 data, annotated contig 2190</fullName>
    </submittedName>
</protein>
<keyword evidence="4" id="KW-0418">Kinase</keyword>
<dbReference type="SMART" id="SM00220">
    <property type="entry name" value="S_TKc"/>
    <property type="match status" value="1"/>
</dbReference>
<dbReference type="PANTHER" id="PTHR24353">
    <property type="entry name" value="CYCLIC NUCLEOTIDE-DEPENDENT PROTEIN KINASE"/>
    <property type="match status" value="1"/>
</dbReference>
<dbReference type="InterPro" id="IPR017441">
    <property type="entry name" value="Protein_kinase_ATP_BS"/>
</dbReference>
<comment type="caution">
    <text evidence="10">The sequence shown here is derived from an EMBL/GenBank/DDBJ whole genome shotgun (WGS) entry which is preliminary data.</text>
</comment>
<dbReference type="PROSITE" id="PS00108">
    <property type="entry name" value="PROTEIN_KINASE_ST"/>
    <property type="match status" value="1"/>
</dbReference>
<dbReference type="FunFam" id="3.30.200.20:FF:000042">
    <property type="entry name" value="Aurora kinase A"/>
    <property type="match status" value="1"/>
</dbReference>
<evidence type="ECO:0000313" key="11">
    <source>
        <dbReference type="Proteomes" id="UP000000702"/>
    </source>
</evidence>
<name>F9WC63_TRYCI</name>
<keyword evidence="11" id="KW-1185">Reference proteome</keyword>
<evidence type="ECO:0000256" key="6">
    <source>
        <dbReference type="PROSITE-ProRule" id="PRU10141"/>
    </source>
</evidence>
<evidence type="ECO:0000256" key="2">
    <source>
        <dbReference type="ARBA" id="ARBA00022679"/>
    </source>
</evidence>
<keyword evidence="3 6" id="KW-0547">Nucleotide-binding</keyword>
<keyword evidence="1 7" id="KW-0723">Serine/threonine-protein kinase</keyword>
<evidence type="ECO:0000313" key="10">
    <source>
        <dbReference type="EMBL" id="CCD14855.1"/>
    </source>
</evidence>
<reference evidence="10 11" key="2">
    <citation type="journal article" date="2012" name="Proc. Natl. Acad. Sci. U.S.A.">
        <title>Antigenic diversity is generated by distinct evolutionary mechanisms in African trypanosome species.</title>
        <authorList>
            <person name="Jackson A.P."/>
            <person name="Berry A."/>
            <person name="Aslett M."/>
            <person name="Allison H.C."/>
            <person name="Burton P."/>
            <person name="Vavrova-Anderson J."/>
            <person name="Brown R."/>
            <person name="Browne H."/>
            <person name="Corton N."/>
            <person name="Hauser H."/>
            <person name="Gamble J."/>
            <person name="Gilderthorp R."/>
            <person name="Marcello L."/>
            <person name="McQuillan J."/>
            <person name="Otto T.D."/>
            <person name="Quail M.A."/>
            <person name="Sanders M.J."/>
            <person name="van Tonder A."/>
            <person name="Ginger M.L."/>
            <person name="Field M.C."/>
            <person name="Barry J.D."/>
            <person name="Hertz-Fowler C."/>
            <person name="Berriman M."/>
        </authorList>
    </citation>
    <scope>NUCLEOTIDE SEQUENCE [LARGE SCALE GENOMIC DNA]</scope>
    <source>
        <strain evidence="10 11">IL3000</strain>
    </source>
</reference>
<dbReference type="VEuPathDB" id="TriTrypDB:TcIL3000_0_54320"/>
<dbReference type="PROSITE" id="PS50011">
    <property type="entry name" value="PROTEIN_KINASE_DOM"/>
    <property type="match status" value="1"/>
</dbReference>
<dbReference type="Gene3D" id="3.30.200.20">
    <property type="entry name" value="Phosphorylase Kinase, domain 1"/>
    <property type="match status" value="1"/>
</dbReference>
<evidence type="ECO:0000259" key="9">
    <source>
        <dbReference type="PROSITE" id="PS51285"/>
    </source>
</evidence>
<dbReference type="PROSITE" id="PS00107">
    <property type="entry name" value="PROTEIN_KINASE_ATP"/>
    <property type="match status" value="1"/>
</dbReference>